<dbReference type="GO" id="GO:0005737">
    <property type="term" value="C:cytoplasm"/>
    <property type="evidence" value="ECO:0007669"/>
    <property type="project" value="TreeGrafter"/>
</dbReference>
<dbReference type="Gene3D" id="3.40.50.1820">
    <property type="entry name" value="alpha/beta hydrolase"/>
    <property type="match status" value="1"/>
</dbReference>
<dbReference type="AlphaFoldDB" id="A0A2D3VLT1"/>
<gene>
    <name evidence="3" type="ORF">RCC_10364</name>
</gene>
<proteinExistence type="predicted"/>
<dbReference type="OrthoDB" id="2094269at2759"/>
<dbReference type="InterPro" id="IPR029058">
    <property type="entry name" value="AB_hydrolase_fold"/>
</dbReference>
<dbReference type="Proteomes" id="UP000225277">
    <property type="component" value="Unassembled WGS sequence"/>
</dbReference>
<dbReference type="SUPFAM" id="SSF53474">
    <property type="entry name" value="alpha/beta-Hydrolases"/>
    <property type="match status" value="1"/>
</dbReference>
<feature type="domain" description="Serine hydrolase" evidence="2">
    <location>
        <begin position="1"/>
        <end position="265"/>
    </location>
</feature>
<organism evidence="3 4">
    <name type="scientific">Ramularia collo-cygni</name>
    <dbReference type="NCBI Taxonomy" id="112498"/>
    <lineage>
        <taxon>Eukaryota</taxon>
        <taxon>Fungi</taxon>
        <taxon>Dikarya</taxon>
        <taxon>Ascomycota</taxon>
        <taxon>Pezizomycotina</taxon>
        <taxon>Dothideomycetes</taxon>
        <taxon>Dothideomycetidae</taxon>
        <taxon>Mycosphaerellales</taxon>
        <taxon>Mycosphaerellaceae</taxon>
        <taxon>Ramularia</taxon>
    </lineage>
</organism>
<dbReference type="PANTHER" id="PTHR48070:SF4">
    <property type="entry name" value="ESTERASE ALNB"/>
    <property type="match status" value="1"/>
</dbReference>
<evidence type="ECO:0000313" key="3">
    <source>
        <dbReference type="EMBL" id="CZT24639.1"/>
    </source>
</evidence>
<dbReference type="Pfam" id="PF03959">
    <property type="entry name" value="FSH1"/>
    <property type="match status" value="1"/>
</dbReference>
<keyword evidence="4" id="KW-1185">Reference proteome</keyword>
<evidence type="ECO:0000313" key="4">
    <source>
        <dbReference type="Proteomes" id="UP000225277"/>
    </source>
</evidence>
<accession>A0A2D3VLT1</accession>
<sequence>MRVLCLHGVGGSGALLKQQLTPFIRALDPSYEFVFVDGPVQSPRGPGIAPSATGPFFSHTVGYEPQQILEACQHLEEVIEESGPFDGALGFSQGAALIVSLMHLWQCNGKESPFAFALFFSSSTPCAARDDACTALISRLRSKSLDHSHEGSLKLRESDSLTAEEQIYWSLLCDTVFPARRNNFLHPPFDLDAYTDPQHPRDAPLTMHPALHDWRIRIPTVHCIGSRDAPSMQGMSRSAYEMCAGDVSKLLYHGGGHQPPQKQAEAAAAAAATEWAINQSRKALRLRL</sequence>
<evidence type="ECO:0000259" key="2">
    <source>
        <dbReference type="Pfam" id="PF03959"/>
    </source>
</evidence>
<dbReference type="PANTHER" id="PTHR48070">
    <property type="entry name" value="ESTERASE OVCA2"/>
    <property type="match status" value="1"/>
</dbReference>
<dbReference type="EMBL" id="FJUY01000022">
    <property type="protein sequence ID" value="CZT24639.1"/>
    <property type="molecule type" value="Genomic_DNA"/>
</dbReference>
<dbReference type="GeneID" id="35605411"/>
<dbReference type="InterPro" id="IPR005645">
    <property type="entry name" value="FSH-like_dom"/>
</dbReference>
<reference evidence="3 4" key="1">
    <citation type="submission" date="2016-03" db="EMBL/GenBank/DDBJ databases">
        <authorList>
            <person name="Ploux O."/>
        </authorList>
    </citation>
    <scope>NUCLEOTIDE SEQUENCE [LARGE SCALE GENOMIC DNA]</scope>
    <source>
        <strain evidence="3 4">URUG2</strain>
    </source>
</reference>
<dbReference type="InterPro" id="IPR050593">
    <property type="entry name" value="LovG"/>
</dbReference>
<name>A0A2D3VLT1_9PEZI</name>
<dbReference type="RefSeq" id="XP_023631363.1">
    <property type="nucleotide sequence ID" value="XM_023775595.1"/>
</dbReference>
<dbReference type="GO" id="GO:0019748">
    <property type="term" value="P:secondary metabolic process"/>
    <property type="evidence" value="ECO:0007669"/>
    <property type="project" value="TreeGrafter"/>
</dbReference>
<evidence type="ECO:0000256" key="1">
    <source>
        <dbReference type="ARBA" id="ARBA00022801"/>
    </source>
</evidence>
<dbReference type="GO" id="GO:0005634">
    <property type="term" value="C:nucleus"/>
    <property type="evidence" value="ECO:0007669"/>
    <property type="project" value="TreeGrafter"/>
</dbReference>
<protein>
    <recommendedName>
        <fullName evidence="2">Serine hydrolase domain-containing protein</fullName>
    </recommendedName>
</protein>
<keyword evidence="1" id="KW-0378">Hydrolase</keyword>
<dbReference type="GO" id="GO:0016787">
    <property type="term" value="F:hydrolase activity"/>
    <property type="evidence" value="ECO:0007669"/>
    <property type="project" value="UniProtKB-KW"/>
</dbReference>